<accession>A0ABY4W861</accession>
<evidence type="ECO:0000313" key="1">
    <source>
        <dbReference type="EMBL" id="USG63366.1"/>
    </source>
</evidence>
<dbReference type="RefSeq" id="WP_251870448.1">
    <property type="nucleotide sequence ID" value="NZ_CP098755.1"/>
</dbReference>
<organism evidence="1 2">
    <name type="scientific">Brevibacillus ruminantium</name>
    <dbReference type="NCBI Taxonomy" id="2950604"/>
    <lineage>
        <taxon>Bacteria</taxon>
        <taxon>Bacillati</taxon>
        <taxon>Bacillota</taxon>
        <taxon>Bacilli</taxon>
        <taxon>Bacillales</taxon>
        <taxon>Paenibacillaceae</taxon>
        <taxon>Brevibacillus</taxon>
    </lineage>
</organism>
<dbReference type="Proteomes" id="UP001056500">
    <property type="component" value="Chromosome"/>
</dbReference>
<protein>
    <submittedName>
        <fullName evidence="1">Uncharacterized protein</fullName>
    </submittedName>
</protein>
<proteinExistence type="predicted"/>
<dbReference type="EMBL" id="CP098755">
    <property type="protein sequence ID" value="USG63366.1"/>
    <property type="molecule type" value="Genomic_DNA"/>
</dbReference>
<reference evidence="1" key="1">
    <citation type="submission" date="2022-06" db="EMBL/GenBank/DDBJ databases">
        <title>Genome sequencing of Brevibacillus sp. BB3-R1.</title>
        <authorList>
            <person name="Heo J."/>
            <person name="Lee D."/>
            <person name="Won M."/>
            <person name="Han B.-H."/>
            <person name="Hong S.-B."/>
            <person name="Kwon S.-W."/>
        </authorList>
    </citation>
    <scope>NUCLEOTIDE SEQUENCE</scope>
    <source>
        <strain evidence="1">BB3-R1</strain>
    </source>
</reference>
<sequence length="61" mass="6863">MRCDAAACTNGCRFPDFEKETAIIQVKVPEIDTQLAHQIAHTLQRLRTLELRKVPGVADRS</sequence>
<gene>
    <name evidence="1" type="ORF">NDK47_14355</name>
</gene>
<name>A0ABY4W861_9BACL</name>
<evidence type="ECO:0000313" key="2">
    <source>
        <dbReference type="Proteomes" id="UP001056500"/>
    </source>
</evidence>
<keyword evidence="2" id="KW-1185">Reference proteome</keyword>